<reference evidence="1 2" key="1">
    <citation type="submission" date="2013-01" db="EMBL/GenBank/DDBJ databases">
        <authorList>
            <person name="Harkins D.M."/>
            <person name="Durkin A.S."/>
            <person name="Brinkac L.M."/>
            <person name="Haft D.H."/>
            <person name="Selengut J.D."/>
            <person name="Sanka R."/>
            <person name="DePew J."/>
            <person name="Purushe J."/>
            <person name="Hospenthal D.R."/>
            <person name="Murray C.K."/>
            <person name="Pimentel G."/>
            <person name="Wasfy M."/>
            <person name="Vinetz J.M."/>
            <person name="Sutton G.G."/>
            <person name="Nierman W.C."/>
            <person name="Fouts D.E."/>
        </authorList>
    </citation>
    <scope>NUCLEOTIDE SEQUENCE [LARGE SCALE GENOMIC DNA]</scope>
    <source>
        <strain evidence="1 2">2006001855</strain>
    </source>
</reference>
<dbReference type="EMBL" id="AFJM02000028">
    <property type="protein sequence ID" value="EMM73597.1"/>
    <property type="molecule type" value="Genomic_DNA"/>
</dbReference>
<evidence type="ECO:0000313" key="2">
    <source>
        <dbReference type="Proteomes" id="UP000012101"/>
    </source>
</evidence>
<accession>M6FR45</accession>
<proteinExistence type="predicted"/>
<name>M6FR45_9LEPT</name>
<dbReference type="Proteomes" id="UP000012101">
    <property type="component" value="Unassembled WGS sequence"/>
</dbReference>
<sequence length="56" mass="6812">MIFKLLRATFFVCDLFLRNSIGKIRRTEYKDFIRKSRNIINGERRPKMCVPFDRNS</sequence>
<dbReference type="AlphaFoldDB" id="M6FR45"/>
<evidence type="ECO:0000313" key="1">
    <source>
        <dbReference type="EMBL" id="EMM73597.1"/>
    </source>
</evidence>
<gene>
    <name evidence="1" type="ORF">LEP1GSC038_2649</name>
</gene>
<protein>
    <submittedName>
        <fullName evidence="1">Uncharacterized protein</fullName>
    </submittedName>
</protein>
<organism evidence="1 2">
    <name type="scientific">Leptospira weilii str. 2006001855</name>
    <dbReference type="NCBI Taxonomy" id="996804"/>
    <lineage>
        <taxon>Bacteria</taxon>
        <taxon>Pseudomonadati</taxon>
        <taxon>Spirochaetota</taxon>
        <taxon>Spirochaetia</taxon>
        <taxon>Leptospirales</taxon>
        <taxon>Leptospiraceae</taxon>
        <taxon>Leptospira</taxon>
    </lineage>
</organism>
<comment type="caution">
    <text evidence="1">The sequence shown here is derived from an EMBL/GenBank/DDBJ whole genome shotgun (WGS) entry which is preliminary data.</text>
</comment>